<evidence type="ECO:0000313" key="1">
    <source>
        <dbReference type="EMBL" id="KOM29727.1"/>
    </source>
</evidence>
<dbReference type="AlphaFoldDB" id="A0A0L9TH18"/>
<dbReference type="InterPro" id="IPR004252">
    <property type="entry name" value="Probable_transposase_24"/>
</dbReference>
<proteinExistence type="predicted"/>
<accession>A0A0L9TH18</accession>
<protein>
    <submittedName>
        <fullName evidence="1">Uncharacterized protein</fullName>
    </submittedName>
</protein>
<organism evidence="1 2">
    <name type="scientific">Phaseolus angularis</name>
    <name type="common">Azuki bean</name>
    <name type="synonym">Vigna angularis</name>
    <dbReference type="NCBI Taxonomy" id="3914"/>
    <lineage>
        <taxon>Eukaryota</taxon>
        <taxon>Viridiplantae</taxon>
        <taxon>Streptophyta</taxon>
        <taxon>Embryophyta</taxon>
        <taxon>Tracheophyta</taxon>
        <taxon>Spermatophyta</taxon>
        <taxon>Magnoliopsida</taxon>
        <taxon>eudicotyledons</taxon>
        <taxon>Gunneridae</taxon>
        <taxon>Pentapetalae</taxon>
        <taxon>rosids</taxon>
        <taxon>fabids</taxon>
        <taxon>Fabales</taxon>
        <taxon>Fabaceae</taxon>
        <taxon>Papilionoideae</taxon>
        <taxon>50 kb inversion clade</taxon>
        <taxon>NPAAA clade</taxon>
        <taxon>indigoferoid/millettioid clade</taxon>
        <taxon>Phaseoleae</taxon>
        <taxon>Vigna</taxon>
    </lineage>
</organism>
<gene>
    <name evidence="1" type="ORF">LR48_Vigan751s000500</name>
</gene>
<dbReference type="Pfam" id="PF03004">
    <property type="entry name" value="Transposase_24"/>
    <property type="match status" value="1"/>
</dbReference>
<evidence type="ECO:0000313" key="2">
    <source>
        <dbReference type="Proteomes" id="UP000053144"/>
    </source>
</evidence>
<dbReference type="EMBL" id="KQ258522">
    <property type="protein sequence ID" value="KOM29727.1"/>
    <property type="molecule type" value="Genomic_DNA"/>
</dbReference>
<sequence>MQGSQDNILIGWGSTYGIHCWHIGIRHSTALNVLPPREIGLQKKAAELGRAIHVDEVFTQTHLHKGTNAYVDERSRKTIARSEVGFAPDANSRVDANDHIIRTQCWVEVVGGKKKGRLYGVGKFASNYSAGRGRILKHQPSTSGTSDQSNVVSKEAYDALLARFDNLENLVKTLLPQQGQSPIIIPATMTTLATFLDHTYARRRS</sequence>
<name>A0A0L9TH18_PHAAN</name>
<dbReference type="Gramene" id="KOM29727">
    <property type="protein sequence ID" value="KOM29727"/>
    <property type="gene ID" value="LR48_Vigan751s000500"/>
</dbReference>
<reference evidence="2" key="1">
    <citation type="journal article" date="2015" name="Proc. Natl. Acad. Sci. U.S.A.">
        <title>Genome sequencing of adzuki bean (Vigna angularis) provides insight into high starch and low fat accumulation and domestication.</title>
        <authorList>
            <person name="Yang K."/>
            <person name="Tian Z."/>
            <person name="Chen C."/>
            <person name="Luo L."/>
            <person name="Zhao B."/>
            <person name="Wang Z."/>
            <person name="Yu L."/>
            <person name="Li Y."/>
            <person name="Sun Y."/>
            <person name="Li W."/>
            <person name="Chen Y."/>
            <person name="Li Y."/>
            <person name="Zhang Y."/>
            <person name="Ai D."/>
            <person name="Zhao J."/>
            <person name="Shang C."/>
            <person name="Ma Y."/>
            <person name="Wu B."/>
            <person name="Wang M."/>
            <person name="Gao L."/>
            <person name="Sun D."/>
            <person name="Zhang P."/>
            <person name="Guo F."/>
            <person name="Wang W."/>
            <person name="Li Y."/>
            <person name="Wang J."/>
            <person name="Varshney R.K."/>
            <person name="Wang J."/>
            <person name="Ling H.Q."/>
            <person name="Wan P."/>
        </authorList>
    </citation>
    <scope>NUCLEOTIDE SEQUENCE</scope>
    <source>
        <strain evidence="2">cv. Jingnong 6</strain>
    </source>
</reference>
<dbReference type="Proteomes" id="UP000053144">
    <property type="component" value="Unassembled WGS sequence"/>
</dbReference>